<dbReference type="EMBL" id="LATX01001964">
    <property type="protein sequence ID" value="KTB35883.1"/>
    <property type="molecule type" value="Genomic_DNA"/>
</dbReference>
<organism evidence="2 3">
    <name type="scientific">Moniliophthora roreri</name>
    <name type="common">Frosty pod rot fungus</name>
    <name type="synonym">Monilia roreri</name>
    <dbReference type="NCBI Taxonomy" id="221103"/>
    <lineage>
        <taxon>Eukaryota</taxon>
        <taxon>Fungi</taxon>
        <taxon>Dikarya</taxon>
        <taxon>Basidiomycota</taxon>
        <taxon>Agaricomycotina</taxon>
        <taxon>Agaricomycetes</taxon>
        <taxon>Agaricomycetidae</taxon>
        <taxon>Agaricales</taxon>
        <taxon>Marasmiineae</taxon>
        <taxon>Marasmiaceae</taxon>
        <taxon>Moniliophthora</taxon>
    </lineage>
</organism>
<evidence type="ECO:0000313" key="3">
    <source>
        <dbReference type="Proteomes" id="UP000054988"/>
    </source>
</evidence>
<keyword evidence="1" id="KW-0812">Transmembrane</keyword>
<protein>
    <submittedName>
        <fullName evidence="2">Uncharacterized protein</fullName>
    </submittedName>
</protein>
<keyword evidence="1" id="KW-0472">Membrane</keyword>
<evidence type="ECO:0000313" key="2">
    <source>
        <dbReference type="EMBL" id="KTB35883.1"/>
    </source>
</evidence>
<keyword evidence="1" id="KW-1133">Transmembrane helix</keyword>
<feature type="transmembrane region" description="Helical" evidence="1">
    <location>
        <begin position="48"/>
        <end position="66"/>
    </location>
</feature>
<proteinExistence type="predicted"/>
<dbReference type="AlphaFoldDB" id="A0A0W0FHS3"/>
<dbReference type="Proteomes" id="UP000054988">
    <property type="component" value="Unassembled WGS sequence"/>
</dbReference>
<evidence type="ECO:0000256" key="1">
    <source>
        <dbReference type="SAM" id="Phobius"/>
    </source>
</evidence>
<reference evidence="2 3" key="1">
    <citation type="submission" date="2015-12" db="EMBL/GenBank/DDBJ databases">
        <title>Draft genome sequence of Moniliophthora roreri, the causal agent of frosty pod rot of cacao.</title>
        <authorList>
            <person name="Aime M.C."/>
            <person name="Diaz-Valderrama J.R."/>
            <person name="Kijpornyongpan T."/>
            <person name="Phillips-Mora W."/>
        </authorList>
    </citation>
    <scope>NUCLEOTIDE SEQUENCE [LARGE SCALE GENOMIC DNA]</scope>
    <source>
        <strain evidence="2 3">MCA 2952</strain>
    </source>
</reference>
<sequence length="134" mass="15119">MTVYIKLGSIAEVLFQTVIHTLVSKKTWTLPSTWSKTPTLTSIVTKDGFYVFFAVFGTLAAVVSTYKRKVILIFFHPLFIFMIPYACCRIIIRLQRFGSEEARAGSQTEARGQDPVFSTVGSPWEVQTFPESEP</sequence>
<feature type="transmembrane region" description="Helical" evidence="1">
    <location>
        <begin position="72"/>
        <end position="92"/>
    </location>
</feature>
<gene>
    <name evidence="2" type="ORF">WG66_11555</name>
</gene>
<accession>A0A0W0FHS3</accession>
<comment type="caution">
    <text evidence="2">The sequence shown here is derived from an EMBL/GenBank/DDBJ whole genome shotgun (WGS) entry which is preliminary data.</text>
</comment>
<name>A0A0W0FHS3_MONRR</name>